<evidence type="ECO:0000313" key="2">
    <source>
        <dbReference type="Proteomes" id="UP000305471"/>
    </source>
</evidence>
<accession>A0A4U0ZDG6</accession>
<dbReference type="Proteomes" id="UP000305471">
    <property type="component" value="Unassembled WGS sequence"/>
</dbReference>
<dbReference type="EMBL" id="SWCO01000003">
    <property type="protein sequence ID" value="TKB03927.1"/>
    <property type="molecule type" value="Genomic_DNA"/>
</dbReference>
<sequence>MSTQGRMMKYMGLPPTRKKIFKVGDAVRPMPGARTLTEPTILDGKSYGKVAIVFERIIHVDDDLNGRIHLAPEDLILITAAEDQ</sequence>
<name>A0A4U0ZDG6_9ALTE</name>
<evidence type="ECO:0000313" key="1">
    <source>
        <dbReference type="EMBL" id="TKB03927.1"/>
    </source>
</evidence>
<dbReference type="OrthoDB" id="6333849at2"/>
<protein>
    <recommendedName>
        <fullName evidence="3">Nitrogen fixation protein NifZ</fullName>
    </recommendedName>
</protein>
<gene>
    <name evidence="1" type="ORF">E5672_07510</name>
</gene>
<reference evidence="1 2" key="1">
    <citation type="submission" date="2019-04" db="EMBL/GenBank/DDBJ databases">
        <title>Alteromonas portus sp. nov., an alginate lyase-excreting marine bacterium.</title>
        <authorList>
            <person name="Huang H."/>
            <person name="Mo K."/>
            <person name="Bao S."/>
        </authorList>
    </citation>
    <scope>NUCLEOTIDE SEQUENCE [LARGE SCALE GENOMIC DNA]</scope>
    <source>
        <strain evidence="1 2">HB161718</strain>
    </source>
</reference>
<dbReference type="RefSeq" id="WP_136781634.1">
    <property type="nucleotide sequence ID" value="NZ_SWCO01000003.1"/>
</dbReference>
<proteinExistence type="predicted"/>
<evidence type="ECO:0008006" key="3">
    <source>
        <dbReference type="Google" id="ProtNLM"/>
    </source>
</evidence>
<keyword evidence="2" id="KW-1185">Reference proteome</keyword>
<dbReference type="AlphaFoldDB" id="A0A4U0ZDG6"/>
<comment type="caution">
    <text evidence="1">The sequence shown here is derived from an EMBL/GenBank/DDBJ whole genome shotgun (WGS) entry which is preliminary data.</text>
</comment>
<organism evidence="1 2">
    <name type="scientific">Alteromonas portus</name>
    <dbReference type="NCBI Taxonomy" id="2565549"/>
    <lineage>
        <taxon>Bacteria</taxon>
        <taxon>Pseudomonadati</taxon>
        <taxon>Pseudomonadota</taxon>
        <taxon>Gammaproteobacteria</taxon>
        <taxon>Alteromonadales</taxon>
        <taxon>Alteromonadaceae</taxon>
        <taxon>Alteromonas/Salinimonas group</taxon>
        <taxon>Alteromonas</taxon>
    </lineage>
</organism>